<organism evidence="6 7">
    <name type="scientific">Geodia barretti</name>
    <name type="common">Barrett's horny sponge</name>
    <dbReference type="NCBI Taxonomy" id="519541"/>
    <lineage>
        <taxon>Eukaryota</taxon>
        <taxon>Metazoa</taxon>
        <taxon>Porifera</taxon>
        <taxon>Demospongiae</taxon>
        <taxon>Heteroscleromorpha</taxon>
        <taxon>Tetractinellida</taxon>
        <taxon>Astrophorina</taxon>
        <taxon>Geodiidae</taxon>
        <taxon>Geodia</taxon>
    </lineage>
</organism>
<dbReference type="Pfam" id="PF13639">
    <property type="entry name" value="zf-RING_2"/>
    <property type="match status" value="1"/>
</dbReference>
<dbReference type="GO" id="GO:0031297">
    <property type="term" value="P:replication fork processing"/>
    <property type="evidence" value="ECO:0007669"/>
    <property type="project" value="TreeGrafter"/>
</dbReference>
<protein>
    <submittedName>
        <fullName evidence="6">E3 ubiquitin-protein ligase TRAIP</fullName>
    </submittedName>
</protein>
<dbReference type="Proteomes" id="UP001174909">
    <property type="component" value="Unassembled WGS sequence"/>
</dbReference>
<dbReference type="GO" id="GO:0043565">
    <property type="term" value="F:sequence-specific DNA binding"/>
    <property type="evidence" value="ECO:0007669"/>
    <property type="project" value="InterPro"/>
</dbReference>
<proteinExistence type="predicted"/>
<feature type="coiled-coil region" evidence="4">
    <location>
        <begin position="194"/>
        <end position="270"/>
    </location>
</feature>
<dbReference type="Gene3D" id="1.20.5.1160">
    <property type="entry name" value="Vasodilator-stimulated phosphoprotein"/>
    <property type="match status" value="1"/>
</dbReference>
<keyword evidence="7" id="KW-1185">Reference proteome</keyword>
<keyword evidence="1 3" id="KW-0863">Zinc-finger</keyword>
<evidence type="ECO:0000256" key="4">
    <source>
        <dbReference type="SAM" id="Coils"/>
    </source>
</evidence>
<dbReference type="GO" id="GO:0005634">
    <property type="term" value="C:nucleus"/>
    <property type="evidence" value="ECO:0007669"/>
    <property type="project" value="TreeGrafter"/>
</dbReference>
<dbReference type="InterPro" id="IPR001841">
    <property type="entry name" value="Znf_RING"/>
</dbReference>
<dbReference type="PANTHER" id="PTHR46569:SF1">
    <property type="entry name" value="E3 UBIQUITIN-PROTEIN LIGASE RFWD3-RELATED"/>
    <property type="match status" value="1"/>
</dbReference>
<dbReference type="PROSITE" id="PS50089">
    <property type="entry name" value="ZF_RING_2"/>
    <property type="match status" value="1"/>
</dbReference>
<dbReference type="InterPro" id="IPR052639">
    <property type="entry name" value="TRAIP_ubiq-protein_ligase"/>
</dbReference>
<dbReference type="GO" id="GO:0061630">
    <property type="term" value="F:ubiquitin protein ligase activity"/>
    <property type="evidence" value="ECO:0007669"/>
    <property type="project" value="TreeGrafter"/>
</dbReference>
<dbReference type="GO" id="GO:0008270">
    <property type="term" value="F:zinc ion binding"/>
    <property type="evidence" value="ECO:0007669"/>
    <property type="project" value="UniProtKB-KW"/>
</dbReference>
<evidence type="ECO:0000256" key="2">
    <source>
        <dbReference type="ARBA" id="ARBA00022833"/>
    </source>
</evidence>
<evidence type="ECO:0000259" key="5">
    <source>
        <dbReference type="PROSITE" id="PS50089"/>
    </source>
</evidence>
<dbReference type="InterPro" id="IPR013083">
    <property type="entry name" value="Znf_RING/FYVE/PHD"/>
</dbReference>
<dbReference type="GO" id="GO:0006355">
    <property type="term" value="P:regulation of DNA-templated transcription"/>
    <property type="evidence" value="ECO:0007669"/>
    <property type="project" value="InterPro"/>
</dbReference>
<dbReference type="GO" id="GO:0090734">
    <property type="term" value="C:site of DNA damage"/>
    <property type="evidence" value="ECO:0007669"/>
    <property type="project" value="TreeGrafter"/>
</dbReference>
<reference evidence="6" key="1">
    <citation type="submission" date="2023-03" db="EMBL/GenBank/DDBJ databases">
        <authorList>
            <person name="Steffen K."/>
            <person name="Cardenas P."/>
        </authorList>
    </citation>
    <scope>NUCLEOTIDE SEQUENCE</scope>
</reference>
<evidence type="ECO:0000256" key="1">
    <source>
        <dbReference type="ARBA" id="ARBA00022771"/>
    </source>
</evidence>
<dbReference type="Gene3D" id="3.30.40.10">
    <property type="entry name" value="Zinc/RING finger domain, C3HC4 (zinc finger)"/>
    <property type="match status" value="1"/>
</dbReference>
<evidence type="ECO:0000313" key="7">
    <source>
        <dbReference type="Proteomes" id="UP001174909"/>
    </source>
</evidence>
<evidence type="ECO:0000313" key="6">
    <source>
        <dbReference type="EMBL" id="CAI8010420.1"/>
    </source>
</evidence>
<dbReference type="InterPro" id="IPR003106">
    <property type="entry name" value="Leu_zip_homeo"/>
</dbReference>
<keyword evidence="2" id="KW-0862">Zinc</keyword>
<accession>A0AA35WDC1</accession>
<comment type="caution">
    <text evidence="6">The sequence shown here is derived from an EMBL/GenBank/DDBJ whole genome shotgun (WGS) entry which is preliminary data.</text>
</comment>
<dbReference type="Pfam" id="PF02183">
    <property type="entry name" value="HALZ"/>
    <property type="match status" value="1"/>
</dbReference>
<dbReference type="SMART" id="SM00184">
    <property type="entry name" value="RING"/>
    <property type="match status" value="1"/>
</dbReference>
<feature type="coiled-coil region" evidence="4">
    <location>
        <begin position="87"/>
        <end position="121"/>
    </location>
</feature>
<dbReference type="AlphaFoldDB" id="A0AA35WDC1"/>
<name>A0AA35WDC1_GEOBA</name>
<dbReference type="EMBL" id="CASHTH010001034">
    <property type="protein sequence ID" value="CAI8010420.1"/>
    <property type="molecule type" value="Genomic_DNA"/>
</dbReference>
<keyword evidence="4" id="KW-0175">Coiled coil</keyword>
<sequence length="351" mass="39752">MRIVCTICTDSISNDFSAAPCGHTFHYTCLSQWLAHQKTCPQCRERCLPRNVIKLFIDDSTESLQADNGTLGPQELKEKLELHQNLLKHKDQALSEARATLEQIREEVQAWQTQHNAVHKKLKAEKAANSTLKSQLEVLQYECELTEELKKETKQLREKLSTMEGIQKVLTCSQQEVDTLVKNYQSTSQLASFLAVLRRDYDALKASKASVRKEKDKLAQEITYLKRKVQSKGEELQSTRSQLSMMETDLHAAEKERDGLAKKVEMLERALESPGSKVALRRILESPMPDPSGRMVPADLGASPLFISRKQEREVVALEGRSGEAVYLYITSSAEDWFQEAERKPGSCPTK</sequence>
<evidence type="ECO:0000256" key="3">
    <source>
        <dbReference type="PROSITE-ProRule" id="PRU00175"/>
    </source>
</evidence>
<keyword evidence="1 3" id="KW-0479">Metal-binding</keyword>
<dbReference type="PANTHER" id="PTHR46569">
    <property type="entry name" value="E3 UBIQUITIN-PROTEIN LIGASE TRAIP"/>
    <property type="match status" value="1"/>
</dbReference>
<gene>
    <name evidence="6" type="ORF">GBAR_LOCUS6869</name>
</gene>
<dbReference type="SUPFAM" id="SSF57850">
    <property type="entry name" value="RING/U-box"/>
    <property type="match status" value="1"/>
</dbReference>
<feature type="domain" description="RING-type" evidence="5">
    <location>
        <begin position="5"/>
        <end position="44"/>
    </location>
</feature>
<dbReference type="GO" id="GO:0016567">
    <property type="term" value="P:protein ubiquitination"/>
    <property type="evidence" value="ECO:0007669"/>
    <property type="project" value="TreeGrafter"/>
</dbReference>